<name>A0A1G7BNB1_9NOCA</name>
<evidence type="ECO:0000256" key="4">
    <source>
        <dbReference type="ARBA" id="ARBA00023136"/>
    </source>
</evidence>
<dbReference type="Proteomes" id="UP000199417">
    <property type="component" value="Unassembled WGS sequence"/>
</dbReference>
<evidence type="ECO:0000256" key="2">
    <source>
        <dbReference type="ARBA" id="ARBA00022692"/>
    </source>
</evidence>
<dbReference type="STRING" id="168276.SAMN05444580_113113"/>
<keyword evidence="8" id="KW-1185">Reference proteome</keyword>
<protein>
    <submittedName>
        <fullName evidence="7">RDD family protein</fullName>
    </submittedName>
</protein>
<dbReference type="AlphaFoldDB" id="A0A1G7BNB1"/>
<keyword evidence="3 5" id="KW-1133">Transmembrane helix</keyword>
<evidence type="ECO:0000256" key="3">
    <source>
        <dbReference type="ARBA" id="ARBA00022989"/>
    </source>
</evidence>
<evidence type="ECO:0000259" key="6">
    <source>
        <dbReference type="Pfam" id="PF06271"/>
    </source>
</evidence>
<dbReference type="Pfam" id="PF06271">
    <property type="entry name" value="RDD"/>
    <property type="match status" value="1"/>
</dbReference>
<feature type="transmembrane region" description="Helical" evidence="5">
    <location>
        <begin position="76"/>
        <end position="95"/>
    </location>
</feature>
<feature type="domain" description="RDD" evidence="6">
    <location>
        <begin position="41"/>
        <end position="146"/>
    </location>
</feature>
<sequence>MTGSWLSGPSAALPKGADGTEDRYRGERLGLPESGPGSLVSTSRRLGAFMVDWLMGGGVALLILGGDLYSGMLGTVILGVWFVVGVVTVTLFSFTPGQFVVGLQVARVDAAVPVGIVRALARQVLLVFVVPALITDTDGRGMHDRATGTALVRSR</sequence>
<evidence type="ECO:0000313" key="7">
    <source>
        <dbReference type="EMBL" id="SDE28443.1"/>
    </source>
</evidence>
<keyword evidence="2 5" id="KW-0812">Transmembrane</keyword>
<dbReference type="InterPro" id="IPR016795">
    <property type="entry name" value="UCP021697"/>
</dbReference>
<organism evidence="7 8">
    <name type="scientific">Rhodococcus tukisamuensis</name>
    <dbReference type="NCBI Taxonomy" id="168276"/>
    <lineage>
        <taxon>Bacteria</taxon>
        <taxon>Bacillati</taxon>
        <taxon>Actinomycetota</taxon>
        <taxon>Actinomycetes</taxon>
        <taxon>Mycobacteriales</taxon>
        <taxon>Nocardiaceae</taxon>
        <taxon>Rhodococcus</taxon>
    </lineage>
</organism>
<reference evidence="7 8" key="1">
    <citation type="submission" date="2016-10" db="EMBL/GenBank/DDBJ databases">
        <authorList>
            <person name="de Groot N.N."/>
        </authorList>
    </citation>
    <scope>NUCLEOTIDE SEQUENCE [LARGE SCALE GENOMIC DNA]</scope>
    <source>
        <strain evidence="7 8">JCM 11308</strain>
    </source>
</reference>
<dbReference type="EMBL" id="FNAB01000013">
    <property type="protein sequence ID" value="SDE28443.1"/>
    <property type="molecule type" value="Genomic_DNA"/>
</dbReference>
<feature type="transmembrane region" description="Helical" evidence="5">
    <location>
        <begin position="115"/>
        <end position="135"/>
    </location>
</feature>
<feature type="transmembrane region" description="Helical" evidence="5">
    <location>
        <begin position="46"/>
        <end position="64"/>
    </location>
</feature>
<comment type="subcellular location">
    <subcellularLocation>
        <location evidence="1">Membrane</location>
        <topology evidence="1">Multi-pass membrane protein</topology>
    </subcellularLocation>
</comment>
<evidence type="ECO:0000256" key="5">
    <source>
        <dbReference type="SAM" id="Phobius"/>
    </source>
</evidence>
<proteinExistence type="predicted"/>
<dbReference type="GO" id="GO:0016020">
    <property type="term" value="C:membrane"/>
    <property type="evidence" value="ECO:0007669"/>
    <property type="project" value="UniProtKB-SubCell"/>
</dbReference>
<dbReference type="InterPro" id="IPR010432">
    <property type="entry name" value="RDD"/>
</dbReference>
<keyword evidence="4 5" id="KW-0472">Membrane</keyword>
<accession>A0A1G7BNB1</accession>
<dbReference type="PIRSF" id="PIRSF021697">
    <property type="entry name" value="UCP021697"/>
    <property type="match status" value="1"/>
</dbReference>
<evidence type="ECO:0000256" key="1">
    <source>
        <dbReference type="ARBA" id="ARBA00004141"/>
    </source>
</evidence>
<evidence type="ECO:0000313" key="8">
    <source>
        <dbReference type="Proteomes" id="UP000199417"/>
    </source>
</evidence>
<gene>
    <name evidence="7" type="ORF">SAMN05444580_113113</name>
</gene>